<dbReference type="Gene3D" id="2.10.25.10">
    <property type="entry name" value="Laminin"/>
    <property type="match status" value="6"/>
</dbReference>
<evidence type="ECO:0000256" key="9">
    <source>
        <dbReference type="ARBA" id="ARBA00022729"/>
    </source>
</evidence>
<dbReference type="PROSITE" id="PS00022">
    <property type="entry name" value="EGF_1"/>
    <property type="match status" value="6"/>
</dbReference>
<keyword evidence="18" id="KW-0325">Glycoprotein</keyword>
<dbReference type="InterPro" id="IPR001774">
    <property type="entry name" value="DSL"/>
</dbReference>
<dbReference type="FunFam" id="2.10.25.140:FF:000001">
    <property type="entry name" value="Delta-like protein"/>
    <property type="match status" value="1"/>
</dbReference>
<dbReference type="HAMAP" id="MF_01217">
    <property type="entry name" value="Acyl_carrier"/>
    <property type="match status" value="1"/>
</dbReference>
<dbReference type="GO" id="GO:0005112">
    <property type="term" value="F:Notch binding"/>
    <property type="evidence" value="ECO:0007669"/>
    <property type="project" value="TreeGrafter"/>
</dbReference>
<dbReference type="Gene3D" id="2.10.25.140">
    <property type="match status" value="1"/>
</dbReference>
<feature type="disulfide bond" evidence="19">
    <location>
        <begin position="332"/>
        <end position="349"/>
    </location>
</feature>
<evidence type="ECO:0000256" key="3">
    <source>
        <dbReference type="ARBA" id="ARBA00022450"/>
    </source>
</evidence>
<dbReference type="OMA" id="CHIDSAN"/>
<name>A0A9Q0M7K6_BLOTA</name>
<feature type="domain" description="EGF-like" evidence="24">
    <location>
        <begin position="323"/>
        <end position="361"/>
    </location>
</feature>
<dbReference type="FunFam" id="2.10.25.10:FF:000018">
    <property type="entry name" value="Delta-like 1"/>
    <property type="match status" value="1"/>
</dbReference>
<evidence type="ECO:0000256" key="7">
    <source>
        <dbReference type="ARBA" id="ARBA00022553"/>
    </source>
</evidence>
<dbReference type="InterPro" id="IPR000742">
    <property type="entry name" value="EGF"/>
</dbReference>
<dbReference type="InterPro" id="IPR018097">
    <property type="entry name" value="EGF_Ca-bd_CS"/>
</dbReference>
<dbReference type="GO" id="GO:0048018">
    <property type="term" value="F:receptor ligand activity"/>
    <property type="evidence" value="ECO:0007669"/>
    <property type="project" value="UniProtKB-ARBA"/>
</dbReference>
<feature type="disulfide bond" evidence="19">
    <location>
        <begin position="429"/>
        <end position="438"/>
    </location>
</feature>
<evidence type="ECO:0000256" key="6">
    <source>
        <dbReference type="ARBA" id="ARBA00022536"/>
    </source>
</evidence>
<evidence type="ECO:0000256" key="1">
    <source>
        <dbReference type="ARBA" id="ARBA00004479"/>
    </source>
</evidence>
<dbReference type="PROSITE" id="PS00012">
    <property type="entry name" value="PHOSPHOPANTETHEINE"/>
    <property type="match status" value="1"/>
</dbReference>
<evidence type="ECO:0000256" key="5">
    <source>
        <dbReference type="ARBA" id="ARBA00022516"/>
    </source>
</evidence>
<dbReference type="Proteomes" id="UP001142055">
    <property type="component" value="Chromosome 2"/>
</dbReference>
<feature type="disulfide bond" evidence="19">
    <location>
        <begin position="240"/>
        <end position="249"/>
    </location>
</feature>
<feature type="domain" description="EGF-like" evidence="24">
    <location>
        <begin position="283"/>
        <end position="321"/>
    </location>
</feature>
<dbReference type="Pfam" id="PF01414">
    <property type="entry name" value="DSL"/>
    <property type="match status" value="1"/>
</dbReference>
<feature type="domain" description="Carrier" evidence="25">
    <location>
        <begin position="753"/>
        <end position="831"/>
    </location>
</feature>
<dbReference type="SMART" id="SM00051">
    <property type="entry name" value="DSL"/>
    <property type="match status" value="1"/>
</dbReference>
<evidence type="ECO:0000256" key="23">
    <source>
        <dbReference type="SAM" id="Phobius"/>
    </source>
</evidence>
<keyword evidence="15 22" id="KW-0472">Membrane</keyword>
<keyword evidence="8 22" id="KW-0812">Transmembrane</keyword>
<evidence type="ECO:0000256" key="18">
    <source>
        <dbReference type="ARBA" id="ARBA00023180"/>
    </source>
</evidence>
<evidence type="ECO:0000259" key="25">
    <source>
        <dbReference type="PROSITE" id="PS50075"/>
    </source>
</evidence>
<dbReference type="GO" id="GO:0045179">
    <property type="term" value="C:apical cortex"/>
    <property type="evidence" value="ECO:0007669"/>
    <property type="project" value="UniProtKB-ARBA"/>
</dbReference>
<dbReference type="Gene3D" id="1.10.1200.10">
    <property type="entry name" value="ACP-like"/>
    <property type="match status" value="1"/>
</dbReference>
<dbReference type="Pfam" id="PF00008">
    <property type="entry name" value="EGF"/>
    <property type="match status" value="3"/>
</dbReference>
<dbReference type="FunFam" id="2.10.25.10:FF:000031">
    <property type="entry name" value="neurogenic locus notch homolog protein 3"/>
    <property type="match status" value="1"/>
</dbReference>
<evidence type="ECO:0000256" key="21">
    <source>
        <dbReference type="RuleBase" id="RU000722"/>
    </source>
</evidence>
<keyword evidence="12" id="KW-0106">Calcium</keyword>
<keyword evidence="5 21" id="KW-0444">Lipid biosynthesis</keyword>
<dbReference type="SMART" id="SM00179">
    <property type="entry name" value="EGF_CA"/>
    <property type="match status" value="5"/>
</dbReference>
<feature type="transmembrane region" description="Helical" evidence="23">
    <location>
        <begin position="36"/>
        <end position="53"/>
    </location>
</feature>
<dbReference type="InterPro" id="IPR003231">
    <property type="entry name" value="ACP"/>
</dbReference>
<feature type="disulfide bond" evidence="19">
    <location>
        <begin position="311"/>
        <end position="320"/>
    </location>
</feature>
<keyword evidence="4 22" id="KW-0217">Developmental protein</keyword>
<dbReference type="InterPro" id="IPR013032">
    <property type="entry name" value="EGF-like_CS"/>
</dbReference>
<feature type="domain" description="EGF-like" evidence="24">
    <location>
        <begin position="441"/>
        <end position="479"/>
    </location>
</feature>
<dbReference type="PROSITE" id="PS00010">
    <property type="entry name" value="ASX_HYDROXYL"/>
    <property type="match status" value="3"/>
</dbReference>
<dbReference type="PANTHER" id="PTHR12916">
    <property type="entry name" value="CYTOCHROME C OXIDASE POLYPEPTIDE VIC-2"/>
    <property type="match status" value="1"/>
</dbReference>
<gene>
    <name evidence="27" type="ORF">RDWZM_005875</name>
</gene>
<dbReference type="EMBL" id="JAPWDV010000002">
    <property type="protein sequence ID" value="KAJ6220063.1"/>
    <property type="molecule type" value="Genomic_DNA"/>
</dbReference>
<dbReference type="GO" id="GO:0016330">
    <property type="term" value="P:second mitotic wave involved in compound eye morphogenesis"/>
    <property type="evidence" value="ECO:0007669"/>
    <property type="project" value="UniProtKB-ARBA"/>
</dbReference>
<accession>A0A9Q0M7K6</accession>
<keyword evidence="7" id="KW-0597">Phosphoprotein</keyword>
<dbReference type="GO" id="GO:0043208">
    <property type="term" value="F:glycosphingolipid binding"/>
    <property type="evidence" value="ECO:0007669"/>
    <property type="project" value="UniProtKB-ARBA"/>
</dbReference>
<evidence type="ECO:0000256" key="4">
    <source>
        <dbReference type="ARBA" id="ARBA00022473"/>
    </source>
</evidence>
<feature type="domain" description="EGF-like" evidence="24">
    <location>
        <begin position="401"/>
        <end position="439"/>
    </location>
</feature>
<comment type="caution">
    <text evidence="19">Lacks conserved residue(s) required for the propagation of feature annotation.</text>
</comment>
<feature type="disulfide bond" evidence="19">
    <location>
        <begin position="389"/>
        <end position="398"/>
    </location>
</feature>
<dbReference type="Pfam" id="PF00550">
    <property type="entry name" value="PP-binding"/>
    <property type="match status" value="1"/>
</dbReference>
<feature type="transmembrane region" description="Helical" evidence="23">
    <location>
        <begin position="616"/>
        <end position="636"/>
    </location>
</feature>
<proteinExistence type="inferred from homology"/>
<dbReference type="GO" id="GO:0035239">
    <property type="term" value="P:tube morphogenesis"/>
    <property type="evidence" value="ECO:0007669"/>
    <property type="project" value="UniProtKB-ARBA"/>
</dbReference>
<sequence>MEPIHHIQHDSICDLRQSKSHSPYHHQYQNRSRCQLIQILLLFSICTTLPLLVNGSGFFELQFLDGVHNSTTIHVCLKEFWNSQINFNRCTFGQKTIIYNEQRHPRQSAVKIQFSFRWIGSFSFTVHLSENSAQAGLNRFVVEDEFAVPGIDWKHRTFHAKDGRIISIRFRIGCDLYYHSEDCATFCRTRNDTFGHYTCDKNGRKVCLDGWKGENCDKPKCRSGCNEVHGFCESPNECICRSGWKGSNCDECVEYPGCTHGYCLAPFQCICHRNWGGILCDQDLNYCGTHEPCLNEGRCENIAPDNYRCACKKGFSGVNCQVVEDACATSPCLHGGTCLTLSNGTDFGCICKDGFSGKRCERDLNECASQPCLNGGTCHDLENDFRCTCPSGWTGDKCELDVDECSALVTPCIRATACINVNGSYVCVCDKGFEGTFCEVEVDDCQHNKVNCKNGGFCIDLIDDYRCVCATGFTGPMCDKIDETVCDLIPNHVWRFNDTDCEKICVCQDDSKVSCVCQHERMYDQPFCETLTPDEPQKDVRVTFDSAVSSHSCHAIYAIHWLLSNNEPLCCHIDSANEVLVKVHDTNRLDRYITRTIFPHILTLVVSKEMNRDWSFIEYVIALVSSAFIGIIYCFVRARLKRRRLQMDAQNVVIHCIQNNLKPSQLKSTESKKMCNTLQYPCNKDTRLPFPRVFACIWFVDYTLPNMSRLFLSRFIALNRVSRAMPMINTQLQMRQIQPLRFLASWGSEKPLMTRHEVELRVLKSISTHDKVDQSQVKLETHLINDLGLDSLDQVEVIMAIEDEFIIEIDDVDSEKLFIVKDIVDFVEKEISKKSDIHKNPGPKYDPNMEYGEG</sequence>
<dbReference type="GO" id="GO:0046331">
    <property type="term" value="P:lateral inhibition"/>
    <property type="evidence" value="ECO:0007669"/>
    <property type="project" value="UniProtKB-ARBA"/>
</dbReference>
<reference evidence="27" key="1">
    <citation type="submission" date="2022-12" db="EMBL/GenBank/DDBJ databases">
        <title>Genome assemblies of Blomia tropicalis.</title>
        <authorList>
            <person name="Cui Y."/>
        </authorList>
    </citation>
    <scope>NUCLEOTIDE SEQUENCE</scope>
    <source>
        <tissue evidence="27">Adult mites</tissue>
    </source>
</reference>
<dbReference type="InterPro" id="IPR006162">
    <property type="entry name" value="Ppantetheine_attach_site"/>
</dbReference>
<evidence type="ECO:0000256" key="14">
    <source>
        <dbReference type="ARBA" id="ARBA00023098"/>
    </source>
</evidence>
<feature type="domain" description="EGF-like" evidence="24">
    <location>
        <begin position="217"/>
        <end position="250"/>
    </location>
</feature>
<dbReference type="Gene3D" id="2.60.40.3510">
    <property type="match status" value="1"/>
</dbReference>
<dbReference type="GO" id="GO:0048468">
    <property type="term" value="P:cell development"/>
    <property type="evidence" value="ECO:0007669"/>
    <property type="project" value="UniProtKB-ARBA"/>
</dbReference>
<feature type="disulfide bond" evidence="20">
    <location>
        <begin position="174"/>
        <end position="183"/>
    </location>
</feature>
<evidence type="ECO:0000256" key="17">
    <source>
        <dbReference type="ARBA" id="ARBA00023160"/>
    </source>
</evidence>
<keyword evidence="17 21" id="KW-0275">Fatty acid biosynthesis</keyword>
<evidence type="ECO:0000256" key="13">
    <source>
        <dbReference type="ARBA" id="ARBA00022989"/>
    </source>
</evidence>
<evidence type="ECO:0000256" key="8">
    <source>
        <dbReference type="ARBA" id="ARBA00022692"/>
    </source>
</evidence>
<dbReference type="FunFam" id="2.10.25.10:FF:000122">
    <property type="entry name" value="Protein crumbs homolog 2"/>
    <property type="match status" value="1"/>
</dbReference>
<evidence type="ECO:0000313" key="28">
    <source>
        <dbReference type="Proteomes" id="UP001142055"/>
    </source>
</evidence>
<dbReference type="SUPFAM" id="SSF57196">
    <property type="entry name" value="EGF/Laminin"/>
    <property type="match status" value="5"/>
</dbReference>
<dbReference type="InterPro" id="IPR000152">
    <property type="entry name" value="EGF-type_Asp/Asn_hydroxyl_site"/>
</dbReference>
<feature type="disulfide bond" evidence="20">
    <location>
        <begin position="207"/>
        <end position="216"/>
    </location>
</feature>
<dbReference type="PANTHER" id="PTHR12916:SF13">
    <property type="entry name" value="SUSHI, VON WILLEBRAND FACTOR TYPE A, EGF AND PENTRAXIN DOMAIN-CONTAINING PROTEIN 1-LIKE"/>
    <property type="match status" value="1"/>
</dbReference>
<evidence type="ECO:0000256" key="12">
    <source>
        <dbReference type="ARBA" id="ARBA00022837"/>
    </source>
</evidence>
<dbReference type="PROSITE" id="PS50026">
    <property type="entry name" value="EGF_3"/>
    <property type="match status" value="6"/>
</dbReference>
<dbReference type="GO" id="GO:0009986">
    <property type="term" value="C:cell surface"/>
    <property type="evidence" value="ECO:0007669"/>
    <property type="project" value="UniProtKB-ARBA"/>
</dbReference>
<dbReference type="GO" id="GO:0042063">
    <property type="term" value="P:gliogenesis"/>
    <property type="evidence" value="ECO:0007669"/>
    <property type="project" value="UniProtKB-ARBA"/>
</dbReference>
<keyword evidence="10 22" id="KW-0677">Repeat</keyword>
<evidence type="ECO:0000256" key="16">
    <source>
        <dbReference type="ARBA" id="ARBA00023157"/>
    </source>
</evidence>
<evidence type="ECO:0000256" key="20">
    <source>
        <dbReference type="PROSITE-ProRule" id="PRU00377"/>
    </source>
</evidence>
<feature type="domain" description="DSL" evidence="26">
    <location>
        <begin position="172"/>
        <end position="216"/>
    </location>
</feature>
<protein>
    <recommendedName>
        <fullName evidence="21 22">Multifunctional fusion protein</fullName>
    </recommendedName>
    <domain>
        <recommendedName>
            <fullName evidence="21">Acyl carrier protein</fullName>
        </recommendedName>
    </domain>
    <domain>
        <recommendedName>
            <fullName evidence="22">Delta-like protein</fullName>
        </recommendedName>
    </domain>
</protein>
<dbReference type="SMART" id="SM00181">
    <property type="entry name" value="EGF"/>
    <property type="match status" value="8"/>
</dbReference>
<dbReference type="InterPro" id="IPR009081">
    <property type="entry name" value="PP-bd_ACP"/>
</dbReference>
<organism evidence="27 28">
    <name type="scientific">Blomia tropicalis</name>
    <name type="common">Mite</name>
    <dbReference type="NCBI Taxonomy" id="40697"/>
    <lineage>
        <taxon>Eukaryota</taxon>
        <taxon>Metazoa</taxon>
        <taxon>Ecdysozoa</taxon>
        <taxon>Arthropoda</taxon>
        <taxon>Chelicerata</taxon>
        <taxon>Arachnida</taxon>
        <taxon>Acari</taxon>
        <taxon>Acariformes</taxon>
        <taxon>Sarcoptiformes</taxon>
        <taxon>Astigmata</taxon>
        <taxon>Glycyphagoidea</taxon>
        <taxon>Echimyopodidae</taxon>
        <taxon>Blomia</taxon>
    </lineage>
</organism>
<evidence type="ECO:0000259" key="24">
    <source>
        <dbReference type="PROSITE" id="PS50026"/>
    </source>
</evidence>
<dbReference type="GO" id="GO:0006633">
    <property type="term" value="P:fatty acid biosynthetic process"/>
    <property type="evidence" value="ECO:0007669"/>
    <property type="project" value="UniProtKB-KW"/>
</dbReference>
<keyword evidence="16 19" id="KW-1015">Disulfide bond</keyword>
<feature type="disulfide bond" evidence="20">
    <location>
        <begin position="187"/>
        <end position="199"/>
    </location>
</feature>
<dbReference type="FunFam" id="2.10.25.10:FF:000038">
    <property type="entry name" value="Fibrillin 2"/>
    <property type="match status" value="1"/>
</dbReference>
<dbReference type="GO" id="GO:0030855">
    <property type="term" value="P:epithelial cell differentiation"/>
    <property type="evidence" value="ECO:0007669"/>
    <property type="project" value="UniProtKB-ARBA"/>
</dbReference>
<dbReference type="PROSITE" id="PS50075">
    <property type="entry name" value="CARRIER"/>
    <property type="match status" value="1"/>
</dbReference>
<keyword evidence="28" id="KW-1185">Reference proteome</keyword>
<dbReference type="PROSITE" id="PS01187">
    <property type="entry name" value="EGF_CA"/>
    <property type="match status" value="2"/>
</dbReference>
<evidence type="ECO:0000259" key="26">
    <source>
        <dbReference type="PROSITE" id="PS51051"/>
    </source>
</evidence>
<dbReference type="Pfam" id="PF12661">
    <property type="entry name" value="hEGF"/>
    <property type="match status" value="1"/>
</dbReference>
<dbReference type="GO" id="GO:0007219">
    <property type="term" value="P:Notch signaling pathway"/>
    <property type="evidence" value="ECO:0007669"/>
    <property type="project" value="TreeGrafter"/>
</dbReference>
<dbReference type="Pfam" id="PF07645">
    <property type="entry name" value="EGF_CA"/>
    <property type="match status" value="1"/>
</dbReference>
<evidence type="ECO:0000256" key="19">
    <source>
        <dbReference type="PROSITE-ProRule" id="PRU00076"/>
    </source>
</evidence>
<evidence type="ECO:0000256" key="22">
    <source>
        <dbReference type="RuleBase" id="RU280815"/>
    </source>
</evidence>
<dbReference type="FunFam" id="2.10.25.10:FF:000255">
    <property type="entry name" value="Sushi, nidogen and EGF-like domains 1"/>
    <property type="match status" value="1"/>
</dbReference>
<feature type="disulfide bond" evidence="19">
    <location>
        <begin position="469"/>
        <end position="478"/>
    </location>
</feature>
<dbReference type="GO" id="GO:0016020">
    <property type="term" value="C:membrane"/>
    <property type="evidence" value="ECO:0007669"/>
    <property type="project" value="UniProtKB-SubCell"/>
</dbReference>
<keyword evidence="9 22" id="KW-0732">Signal</keyword>
<dbReference type="SUPFAM" id="SSF47336">
    <property type="entry name" value="ACP-like"/>
    <property type="match status" value="1"/>
</dbReference>
<dbReference type="InterPro" id="IPR001881">
    <property type="entry name" value="EGF-like_Ca-bd_dom"/>
</dbReference>
<dbReference type="Pfam" id="PF21700">
    <property type="entry name" value="EGF_DL_JAG"/>
    <property type="match status" value="1"/>
</dbReference>
<dbReference type="GO" id="GO:0030718">
    <property type="term" value="P:germ-line stem cell population maintenance"/>
    <property type="evidence" value="ECO:0007669"/>
    <property type="project" value="UniProtKB-ARBA"/>
</dbReference>
<evidence type="ECO:0000313" key="27">
    <source>
        <dbReference type="EMBL" id="KAJ6220063.1"/>
    </source>
</evidence>
<dbReference type="CDD" id="cd00054">
    <property type="entry name" value="EGF_CA"/>
    <property type="match status" value="5"/>
</dbReference>
<dbReference type="PROSITE" id="PS51051">
    <property type="entry name" value="DSL"/>
    <property type="match status" value="1"/>
</dbReference>
<evidence type="ECO:0000256" key="15">
    <source>
        <dbReference type="ARBA" id="ARBA00023136"/>
    </source>
</evidence>
<keyword evidence="14" id="KW-0443">Lipid metabolism</keyword>
<dbReference type="GO" id="GO:0030182">
    <property type="term" value="P:neuron differentiation"/>
    <property type="evidence" value="ECO:0007669"/>
    <property type="project" value="UniProtKB-ARBA"/>
</dbReference>
<keyword evidence="11" id="KW-0276">Fatty acid metabolism</keyword>
<comment type="function">
    <text evidence="22">Putative Notch ligand involved in the mediation of Notch signaling.</text>
</comment>
<dbReference type="PRINTS" id="PR00010">
    <property type="entry name" value="EGFBLOOD"/>
</dbReference>
<evidence type="ECO:0000256" key="2">
    <source>
        <dbReference type="ARBA" id="ARBA00010930"/>
    </source>
</evidence>
<comment type="subcellular location">
    <subcellularLocation>
        <location evidence="1 22">Membrane</location>
        <topology evidence="1 22">Single-pass type I membrane protein</topology>
    </subcellularLocation>
</comment>
<dbReference type="GO" id="GO:0005509">
    <property type="term" value="F:calcium ion binding"/>
    <property type="evidence" value="ECO:0007669"/>
    <property type="project" value="InterPro"/>
</dbReference>
<feature type="domain" description="EGF-like" evidence="24">
    <location>
        <begin position="363"/>
        <end position="399"/>
    </location>
</feature>
<dbReference type="InterPro" id="IPR049883">
    <property type="entry name" value="NOTCH1_EGF-like"/>
</dbReference>
<keyword evidence="6 19" id="KW-0245">EGF-like domain</keyword>
<dbReference type="PROSITE" id="PS01186">
    <property type="entry name" value="EGF_2"/>
    <property type="match status" value="5"/>
</dbReference>
<feature type="disulfide bond" evidence="19">
    <location>
        <begin position="351"/>
        <end position="360"/>
    </location>
</feature>
<dbReference type="InterPro" id="IPR036736">
    <property type="entry name" value="ACP-like_sf"/>
</dbReference>
<comment type="caution">
    <text evidence="27">The sequence shown here is derived from an EMBL/GenBank/DDBJ whole genome shotgun (WGS) entry which is preliminary data.</text>
</comment>
<evidence type="ECO:0000256" key="10">
    <source>
        <dbReference type="ARBA" id="ARBA00022737"/>
    </source>
</evidence>
<evidence type="ECO:0000256" key="11">
    <source>
        <dbReference type="ARBA" id="ARBA00022832"/>
    </source>
</evidence>
<keyword evidence="3 21" id="KW-0596">Phosphopantetheine</keyword>
<dbReference type="FunFam" id="2.10.25.10:FF:000294">
    <property type="entry name" value="Delta-like protein"/>
    <property type="match status" value="1"/>
</dbReference>
<comment type="similarity">
    <text evidence="2">Belongs to the acyl carrier protein (ACP) family.</text>
</comment>
<keyword evidence="13 22" id="KW-1133">Transmembrane helix</keyword>
<comment type="function">
    <text evidence="21">Carrier of the growing fatty acid chain in fatty acid biosynthesis.</text>
</comment>
<dbReference type="AlphaFoldDB" id="A0A9Q0M7K6"/>